<feature type="compositionally biased region" description="Low complexity" evidence="1">
    <location>
        <begin position="20"/>
        <end position="30"/>
    </location>
</feature>
<feature type="compositionally biased region" description="Basic and acidic residues" evidence="1">
    <location>
        <begin position="8"/>
        <end position="19"/>
    </location>
</feature>
<dbReference type="AlphaFoldDB" id="A0A136IZA2"/>
<feature type="compositionally biased region" description="Pro residues" evidence="1">
    <location>
        <begin position="138"/>
        <end position="150"/>
    </location>
</feature>
<reference evidence="3" key="1">
    <citation type="submission" date="2016-02" db="EMBL/GenBank/DDBJ databases">
        <title>Draft genome sequence of Microdochium bolleyi, a fungal endophyte of beachgrass.</title>
        <authorList>
            <consortium name="DOE Joint Genome Institute"/>
            <person name="David A.S."/>
            <person name="May G."/>
            <person name="Haridas S."/>
            <person name="Lim J."/>
            <person name="Wang M."/>
            <person name="Labutti K."/>
            <person name="Lipzen A."/>
            <person name="Barry K."/>
            <person name="Grigoriev I.V."/>
        </authorList>
    </citation>
    <scope>NUCLEOTIDE SEQUENCE [LARGE SCALE GENOMIC DNA]</scope>
    <source>
        <strain evidence="3">J235TASD1</strain>
    </source>
</reference>
<dbReference type="InParanoid" id="A0A136IZA2"/>
<accession>A0A136IZA2</accession>
<evidence type="ECO:0000313" key="2">
    <source>
        <dbReference type="EMBL" id="KXJ90134.1"/>
    </source>
</evidence>
<feature type="compositionally biased region" description="Polar residues" evidence="1">
    <location>
        <begin position="50"/>
        <end position="71"/>
    </location>
</feature>
<feature type="non-terminal residue" evidence="2">
    <location>
        <position position="173"/>
    </location>
</feature>
<feature type="compositionally biased region" description="Basic and acidic residues" evidence="1">
    <location>
        <begin position="127"/>
        <end position="136"/>
    </location>
</feature>
<feature type="region of interest" description="Disordered" evidence="1">
    <location>
        <begin position="1"/>
        <end position="173"/>
    </location>
</feature>
<proteinExistence type="predicted"/>
<dbReference type="EMBL" id="KQ964253">
    <property type="protein sequence ID" value="KXJ90134.1"/>
    <property type="molecule type" value="Genomic_DNA"/>
</dbReference>
<sequence length="173" mass="19589">MNSGNNRPRMDQRNSRENNGRQQQQRSRPNSRPPPHRQHSMDQARASFDSIDTSESWEMQDLSPLNRQAMTTVAAAPQHHQQPQRDARVRPVIPPKSPELLIKHPVRGILKNPDPARDQALLAQRFSRAEPLEHHAPPAQPQHPPPPPPPRRLEHSSSAPHPPPPMYPPPMPG</sequence>
<feature type="compositionally biased region" description="Pro residues" evidence="1">
    <location>
        <begin position="160"/>
        <end position="173"/>
    </location>
</feature>
<gene>
    <name evidence="2" type="ORF">Micbo1qcDRAFT_164637</name>
</gene>
<protein>
    <submittedName>
        <fullName evidence="2">Uncharacterized protein</fullName>
    </submittedName>
</protein>
<dbReference type="Proteomes" id="UP000070501">
    <property type="component" value="Unassembled WGS sequence"/>
</dbReference>
<keyword evidence="3" id="KW-1185">Reference proteome</keyword>
<organism evidence="2 3">
    <name type="scientific">Microdochium bolleyi</name>
    <dbReference type="NCBI Taxonomy" id="196109"/>
    <lineage>
        <taxon>Eukaryota</taxon>
        <taxon>Fungi</taxon>
        <taxon>Dikarya</taxon>
        <taxon>Ascomycota</taxon>
        <taxon>Pezizomycotina</taxon>
        <taxon>Sordariomycetes</taxon>
        <taxon>Xylariomycetidae</taxon>
        <taxon>Xylariales</taxon>
        <taxon>Microdochiaceae</taxon>
        <taxon>Microdochium</taxon>
    </lineage>
</organism>
<name>A0A136IZA2_9PEZI</name>
<evidence type="ECO:0000313" key="3">
    <source>
        <dbReference type="Proteomes" id="UP000070501"/>
    </source>
</evidence>
<evidence type="ECO:0000256" key="1">
    <source>
        <dbReference type="SAM" id="MobiDB-lite"/>
    </source>
</evidence>